<dbReference type="STRING" id="89093.SAMN04488558_10922"/>
<dbReference type="PANTHER" id="PTHR43649:SF12">
    <property type="entry name" value="DIACETYLCHITOBIOSE BINDING PROTEIN DASA"/>
    <property type="match status" value="1"/>
</dbReference>
<dbReference type="InterPro" id="IPR050490">
    <property type="entry name" value="Bact_solute-bd_prot1"/>
</dbReference>
<dbReference type="Proteomes" id="UP000198833">
    <property type="component" value="Unassembled WGS sequence"/>
</dbReference>
<keyword evidence="1" id="KW-0732">Signal</keyword>
<evidence type="ECO:0000313" key="2">
    <source>
        <dbReference type="EMBL" id="SEQ36074.1"/>
    </source>
</evidence>
<organism evidence="2 3">
    <name type="scientific">Ignavigranum ruoffiae</name>
    <dbReference type="NCBI Taxonomy" id="89093"/>
    <lineage>
        <taxon>Bacteria</taxon>
        <taxon>Bacillati</taxon>
        <taxon>Bacillota</taxon>
        <taxon>Bacilli</taxon>
        <taxon>Lactobacillales</taxon>
        <taxon>Aerococcaceae</taxon>
        <taxon>Ignavigranum</taxon>
    </lineage>
</organism>
<sequence length="562" mass="62723">MSIKQILKKSFMVLTAMTSMASGSSVVGQAEEQSDAFIADREITGLIFQSAGDAGVDTMSPEIAEYIKQRTGITLKLETVTSEDSTQALAAGLAAGDMPDFIAFYLNHSGRPEFPLLLQAANEGMFHDIAPYLKESKTYSKYFEEGYLPRDTKENIMMREDQDGATYLVHMAIDQNPADPGTKQIGGPYIRRDIAEQLGINPQEINTTEQLKDLLIKIKEGDFKDDNGSPVVPLGPTVWGGSERPFIYNDLVWEGAGGEKFWKDGDQVKHESMTDYAEKRVAYVRNLLAEGLMHPEFYTMEETRAAEGVMNGSFAITSDIHSYRPEIGDLKYVPLGPINRVDGSNHMVMSYKSGYAGWAVPATTENPEEVVKFADWLAGPEGKLLYFYGLEGKHYELGEDGKPIPNADLVKLQDENPEEASKEGFRGVRAFWGEHLAFTDMNNLEQFGEAAWGDKVREAESGNNAAQEIIKLYDYDKRYEEKEVIDGLYARAYLNEFEGKEGDLNAALDAWEESVVKAYYANSDEEAQAILDAARQDLLDAGIEDYCQFLQEKEKNGDVIFY</sequence>
<reference evidence="2 3" key="1">
    <citation type="submission" date="2016-10" db="EMBL/GenBank/DDBJ databases">
        <authorList>
            <person name="de Groot N.N."/>
        </authorList>
    </citation>
    <scope>NUCLEOTIDE SEQUENCE [LARGE SCALE GENOMIC DNA]</scope>
    <source>
        <strain evidence="2 3">DSM 15695</strain>
    </source>
</reference>
<dbReference type="RefSeq" id="WP_092572353.1">
    <property type="nucleotide sequence ID" value="NZ_FOEN01000009.1"/>
</dbReference>
<dbReference type="AlphaFoldDB" id="A0A1H9FDT0"/>
<dbReference type="Pfam" id="PF01547">
    <property type="entry name" value="SBP_bac_1"/>
    <property type="match status" value="1"/>
</dbReference>
<feature type="chain" id="PRO_5038467017" evidence="1">
    <location>
        <begin position="22"/>
        <end position="562"/>
    </location>
</feature>
<gene>
    <name evidence="2" type="ORF">SAMN04488558_10922</name>
</gene>
<evidence type="ECO:0000256" key="1">
    <source>
        <dbReference type="SAM" id="SignalP"/>
    </source>
</evidence>
<dbReference type="PANTHER" id="PTHR43649">
    <property type="entry name" value="ARABINOSE-BINDING PROTEIN-RELATED"/>
    <property type="match status" value="1"/>
</dbReference>
<accession>A0A1H9FDT0</accession>
<protein>
    <submittedName>
        <fullName evidence="2">Carbohydrate ABC transporter substrate-binding protein, CUT1 family</fullName>
    </submittedName>
</protein>
<name>A0A1H9FDT0_9LACT</name>
<evidence type="ECO:0000313" key="3">
    <source>
        <dbReference type="Proteomes" id="UP000198833"/>
    </source>
</evidence>
<dbReference type="OrthoDB" id="9787283at2"/>
<proteinExistence type="predicted"/>
<dbReference type="SUPFAM" id="SSF53850">
    <property type="entry name" value="Periplasmic binding protein-like II"/>
    <property type="match status" value="1"/>
</dbReference>
<dbReference type="InterPro" id="IPR006059">
    <property type="entry name" value="SBP"/>
</dbReference>
<dbReference type="Gene3D" id="3.40.190.10">
    <property type="entry name" value="Periplasmic binding protein-like II"/>
    <property type="match status" value="2"/>
</dbReference>
<keyword evidence="3" id="KW-1185">Reference proteome</keyword>
<dbReference type="EMBL" id="FOEN01000009">
    <property type="protein sequence ID" value="SEQ36074.1"/>
    <property type="molecule type" value="Genomic_DNA"/>
</dbReference>
<feature type="signal peptide" evidence="1">
    <location>
        <begin position="1"/>
        <end position="21"/>
    </location>
</feature>